<protein>
    <submittedName>
        <fullName evidence="5">FA core complex associated protein 24</fullName>
    </submittedName>
</protein>
<accession>A0A672FKP6</accession>
<dbReference type="GO" id="GO:0036297">
    <property type="term" value="P:interstrand cross-link repair"/>
    <property type="evidence" value="ECO:0007669"/>
    <property type="project" value="InterPro"/>
</dbReference>
<dbReference type="InParanoid" id="A0A672FKP6"/>
<gene>
    <name evidence="5" type="primary">LOC115391791</name>
</gene>
<dbReference type="OMA" id="GPVHVPF"/>
<dbReference type="Gene3D" id="3.40.50.10130">
    <property type="match status" value="1"/>
</dbReference>
<evidence type="ECO:0000256" key="2">
    <source>
        <dbReference type="ARBA" id="ARBA00023204"/>
    </source>
</evidence>
<dbReference type="InterPro" id="IPR040646">
    <property type="entry name" value="PND"/>
</dbReference>
<dbReference type="CDD" id="cd20076">
    <property type="entry name" value="XPF_nuclease_FAAP24"/>
    <property type="match status" value="1"/>
</dbReference>
<dbReference type="Ensembl" id="ENSSFAT00005007452.1">
    <property type="protein sequence ID" value="ENSSFAP00005007078.1"/>
    <property type="gene ID" value="ENSSFAG00005004241.1"/>
</dbReference>
<name>A0A672FKP6_SALFA</name>
<evidence type="ECO:0000313" key="5">
    <source>
        <dbReference type="Ensembl" id="ENSSFAP00005007078.1"/>
    </source>
</evidence>
<evidence type="ECO:0000259" key="4">
    <source>
        <dbReference type="Pfam" id="PF17949"/>
    </source>
</evidence>
<keyword evidence="2" id="KW-0234">DNA repair</keyword>
<reference evidence="5" key="3">
    <citation type="submission" date="2025-09" db="UniProtKB">
        <authorList>
            <consortium name="Ensembl"/>
        </authorList>
    </citation>
    <scope>IDENTIFICATION</scope>
</reference>
<feature type="domain" description="DisA/LigA helix-hairpin-helix motif" evidence="3">
    <location>
        <begin position="164"/>
        <end position="213"/>
    </location>
</feature>
<dbReference type="Pfam" id="PF12826">
    <property type="entry name" value="HHH_2"/>
    <property type="match status" value="1"/>
</dbReference>
<evidence type="ECO:0000256" key="1">
    <source>
        <dbReference type="ARBA" id="ARBA00022763"/>
    </source>
</evidence>
<dbReference type="Pfam" id="PF17949">
    <property type="entry name" value="PND"/>
    <property type="match status" value="1"/>
</dbReference>
<dbReference type="SUPFAM" id="SSF47781">
    <property type="entry name" value="RuvA domain 2-like"/>
    <property type="match status" value="1"/>
</dbReference>
<keyword evidence="1" id="KW-0227">DNA damage</keyword>
<keyword evidence="6" id="KW-1185">Reference proteome</keyword>
<dbReference type="PANTHER" id="PTHR31786:SF2">
    <property type="entry name" value="FANCONI ANEMIA CORE COMPLEX-ASSOCIATED PROTEIN 24"/>
    <property type="match status" value="1"/>
</dbReference>
<evidence type="ECO:0000259" key="3">
    <source>
        <dbReference type="Pfam" id="PF12826"/>
    </source>
</evidence>
<dbReference type="InterPro" id="IPR041663">
    <property type="entry name" value="DisA/LigA_HHH"/>
</dbReference>
<sequence>MDPGAAAPRPVNAVPPYGHVICCEKWRNSALVQSLRGVKILFENELGVADFHLPNRTKVLYVSESDMVAANSYKRKLVRFRNASSSFQQLVLVEQTVLSQQYFAAVQRFVSLDLGLALLPVGGQAEASQLVTQMVTGRSRDNPFGRRPPCQILEPAVLAAVRQIPGVGRVKALALLQSFSSIWEICSASPEQLERVVGRAAATHIHDFFHTDSAAGS</sequence>
<dbReference type="AlphaFoldDB" id="A0A672FKP6"/>
<evidence type="ECO:0000313" key="6">
    <source>
        <dbReference type="Proteomes" id="UP000472267"/>
    </source>
</evidence>
<dbReference type="GO" id="GO:0043240">
    <property type="term" value="C:Fanconi anaemia nuclear complex"/>
    <property type="evidence" value="ECO:0007669"/>
    <property type="project" value="InterPro"/>
</dbReference>
<dbReference type="PANTHER" id="PTHR31786">
    <property type="entry name" value="FANCONI ANEMIA CORE COMPLEX-ASSOCIATED PROTEIN 24"/>
    <property type="match status" value="1"/>
</dbReference>
<dbReference type="GO" id="GO:0003682">
    <property type="term" value="F:chromatin binding"/>
    <property type="evidence" value="ECO:0007669"/>
    <property type="project" value="TreeGrafter"/>
</dbReference>
<reference evidence="5" key="2">
    <citation type="submission" date="2025-08" db="UniProtKB">
        <authorList>
            <consortium name="Ensembl"/>
        </authorList>
    </citation>
    <scope>IDENTIFICATION</scope>
</reference>
<organism evidence="5 6">
    <name type="scientific">Salarias fasciatus</name>
    <name type="common">Jewelled blenny</name>
    <name type="synonym">Blennius fasciatus</name>
    <dbReference type="NCBI Taxonomy" id="181472"/>
    <lineage>
        <taxon>Eukaryota</taxon>
        <taxon>Metazoa</taxon>
        <taxon>Chordata</taxon>
        <taxon>Craniata</taxon>
        <taxon>Vertebrata</taxon>
        <taxon>Euteleostomi</taxon>
        <taxon>Actinopterygii</taxon>
        <taxon>Neopterygii</taxon>
        <taxon>Teleostei</taxon>
        <taxon>Neoteleostei</taxon>
        <taxon>Acanthomorphata</taxon>
        <taxon>Ovalentaria</taxon>
        <taxon>Blenniimorphae</taxon>
        <taxon>Blenniiformes</taxon>
        <taxon>Blennioidei</taxon>
        <taxon>Blenniidae</taxon>
        <taxon>Salariinae</taxon>
        <taxon>Salarias</taxon>
    </lineage>
</organism>
<feature type="domain" description="Fanconi anemia core complex-associated protein 24 pseudonuclease" evidence="4">
    <location>
        <begin position="16"/>
        <end position="135"/>
    </location>
</feature>
<dbReference type="Proteomes" id="UP000472267">
    <property type="component" value="Chromosome 7"/>
</dbReference>
<proteinExistence type="predicted"/>
<dbReference type="InterPro" id="IPR026985">
    <property type="entry name" value="FAAP24"/>
</dbReference>
<reference evidence="5" key="1">
    <citation type="submission" date="2019-06" db="EMBL/GenBank/DDBJ databases">
        <authorList>
            <consortium name="Wellcome Sanger Institute Data Sharing"/>
        </authorList>
    </citation>
    <scope>NUCLEOTIDE SEQUENCE [LARGE SCALE GENOMIC DNA]</scope>
</reference>
<dbReference type="Gene3D" id="1.10.150.20">
    <property type="entry name" value="5' to 3' exonuclease, C-terminal subdomain"/>
    <property type="match status" value="1"/>
</dbReference>
<dbReference type="InterPro" id="IPR010994">
    <property type="entry name" value="RuvA_2-like"/>
</dbReference>